<dbReference type="Gene3D" id="3.30.700.10">
    <property type="entry name" value="Glycoprotein, Type 4 Pilin"/>
    <property type="match status" value="1"/>
</dbReference>
<keyword evidence="3 6" id="KW-0812">Transmembrane</keyword>
<dbReference type="RefSeq" id="WP_135804344.1">
    <property type="nucleotide sequence ID" value="NZ_SRPF01000005.1"/>
</dbReference>
<name>A0A4Z1BMN8_9GAMM</name>
<organism evidence="7 8">
    <name type="scientific">Marinobacter confluentis</name>
    <dbReference type="NCBI Taxonomy" id="1697557"/>
    <lineage>
        <taxon>Bacteria</taxon>
        <taxon>Pseudomonadati</taxon>
        <taxon>Pseudomonadota</taxon>
        <taxon>Gammaproteobacteria</taxon>
        <taxon>Pseudomonadales</taxon>
        <taxon>Marinobacteraceae</taxon>
        <taxon>Marinobacter</taxon>
    </lineage>
</organism>
<evidence type="ECO:0000313" key="7">
    <source>
        <dbReference type="EMBL" id="TGN38544.1"/>
    </source>
</evidence>
<protein>
    <submittedName>
        <fullName evidence="7">Prepilin-type N-terminal cleavage/methylation domain-containing protein</fullName>
    </submittedName>
</protein>
<feature type="transmembrane region" description="Helical" evidence="6">
    <location>
        <begin position="12"/>
        <end position="33"/>
    </location>
</feature>
<reference evidence="7 8" key="1">
    <citation type="submission" date="2019-04" db="EMBL/GenBank/DDBJ databases">
        <authorList>
            <person name="Park S."/>
            <person name="Yoon J.-H."/>
        </authorList>
    </citation>
    <scope>NUCLEOTIDE SEQUENCE [LARGE SCALE GENOMIC DNA]</scope>
    <source>
        <strain evidence="7 8">HJM-18</strain>
    </source>
</reference>
<keyword evidence="8" id="KW-1185">Reference proteome</keyword>
<dbReference type="NCBIfam" id="TIGR02532">
    <property type="entry name" value="IV_pilin_GFxxxE"/>
    <property type="match status" value="1"/>
</dbReference>
<evidence type="ECO:0000256" key="6">
    <source>
        <dbReference type="SAM" id="Phobius"/>
    </source>
</evidence>
<evidence type="ECO:0000256" key="3">
    <source>
        <dbReference type="ARBA" id="ARBA00022692"/>
    </source>
</evidence>
<proteinExistence type="predicted"/>
<dbReference type="EMBL" id="SRPF01000005">
    <property type="protein sequence ID" value="TGN38544.1"/>
    <property type="molecule type" value="Genomic_DNA"/>
</dbReference>
<keyword evidence="4 6" id="KW-1133">Transmembrane helix</keyword>
<dbReference type="PANTHER" id="PTHR30093">
    <property type="entry name" value="GENERAL SECRETION PATHWAY PROTEIN G"/>
    <property type="match status" value="1"/>
</dbReference>
<accession>A0A4Z1BMN8</accession>
<dbReference type="InterPro" id="IPR045584">
    <property type="entry name" value="Pilin-like"/>
</dbReference>
<dbReference type="AlphaFoldDB" id="A0A4Z1BMN8"/>
<evidence type="ECO:0000256" key="1">
    <source>
        <dbReference type="ARBA" id="ARBA00004167"/>
    </source>
</evidence>
<evidence type="ECO:0000256" key="2">
    <source>
        <dbReference type="ARBA" id="ARBA00022481"/>
    </source>
</evidence>
<gene>
    <name evidence="7" type="ORF">E5Q11_15375</name>
</gene>
<evidence type="ECO:0000313" key="8">
    <source>
        <dbReference type="Proteomes" id="UP000298325"/>
    </source>
</evidence>
<comment type="caution">
    <text evidence="7">The sequence shown here is derived from an EMBL/GenBank/DDBJ whole genome shotgun (WGS) entry which is preliminary data.</text>
</comment>
<evidence type="ECO:0000256" key="4">
    <source>
        <dbReference type="ARBA" id="ARBA00022989"/>
    </source>
</evidence>
<comment type="subcellular location">
    <subcellularLocation>
        <location evidence="1">Membrane</location>
        <topology evidence="1">Single-pass membrane protein</topology>
    </subcellularLocation>
</comment>
<dbReference type="OrthoDB" id="6118991at2"/>
<dbReference type="PROSITE" id="PS00409">
    <property type="entry name" value="PROKAR_NTER_METHYL"/>
    <property type="match status" value="1"/>
</dbReference>
<dbReference type="Pfam" id="PF07963">
    <property type="entry name" value="N_methyl"/>
    <property type="match status" value="1"/>
</dbReference>
<dbReference type="PANTHER" id="PTHR30093:SF44">
    <property type="entry name" value="TYPE II SECRETION SYSTEM CORE PROTEIN G"/>
    <property type="match status" value="1"/>
</dbReference>
<dbReference type="GO" id="GO:0016020">
    <property type="term" value="C:membrane"/>
    <property type="evidence" value="ECO:0007669"/>
    <property type="project" value="UniProtKB-SubCell"/>
</dbReference>
<keyword evidence="2" id="KW-0488">Methylation</keyword>
<dbReference type="SUPFAM" id="SSF54523">
    <property type="entry name" value="Pili subunits"/>
    <property type="match status" value="1"/>
</dbReference>
<keyword evidence="5 6" id="KW-0472">Membrane</keyword>
<sequence length="175" mass="18432">MKERNRTQKQQGFTLIELVVVIAILAILAAFALPRFAQLSEQAHQSTIRATAGALAAGVALTKTQWVSNGFTAATTDVEGFGNDDVDVSDDGWPTATNDITSADMTVARCQQVWAGVLQSNAPTIVGANADYTVTVQPDADGDPGADCVFTYELDGQGSTIEYDADTGEITSTII</sequence>
<evidence type="ECO:0000256" key="5">
    <source>
        <dbReference type="ARBA" id="ARBA00023136"/>
    </source>
</evidence>
<dbReference type="InterPro" id="IPR012902">
    <property type="entry name" value="N_methyl_site"/>
</dbReference>
<dbReference type="Proteomes" id="UP000298325">
    <property type="component" value="Unassembled WGS sequence"/>
</dbReference>